<evidence type="ECO:0000256" key="3">
    <source>
        <dbReference type="ARBA" id="ARBA00022729"/>
    </source>
</evidence>
<dbReference type="AlphaFoldDB" id="Q11K69"/>
<dbReference type="STRING" id="266779.Meso_0806"/>
<organism evidence="6">
    <name type="scientific">Chelativorans sp. (strain BNC1)</name>
    <dbReference type="NCBI Taxonomy" id="266779"/>
    <lineage>
        <taxon>Bacteria</taxon>
        <taxon>Pseudomonadati</taxon>
        <taxon>Pseudomonadota</taxon>
        <taxon>Alphaproteobacteria</taxon>
        <taxon>Hyphomicrobiales</taxon>
        <taxon>Phyllobacteriaceae</taxon>
        <taxon>Chelativorans</taxon>
    </lineage>
</organism>
<dbReference type="HOGENOM" id="CLU_846474_0_0_5"/>
<proteinExistence type="inferred from homology"/>
<evidence type="ECO:0000256" key="4">
    <source>
        <dbReference type="SAM" id="SignalP"/>
    </source>
</evidence>
<dbReference type="Pfam" id="PF09084">
    <property type="entry name" value="NMT1"/>
    <property type="match status" value="1"/>
</dbReference>
<protein>
    <submittedName>
        <fullName evidence="6">ABC-type nitrate/sulfonate/bicarbonate transport systems periplasmic components-like protein</fullName>
    </submittedName>
</protein>
<feature type="signal peptide" evidence="4">
    <location>
        <begin position="1"/>
        <end position="32"/>
    </location>
</feature>
<comment type="similarity">
    <text evidence="2">Belongs to the bacterial solute-binding protein SsuA/TauA family.</text>
</comment>
<feature type="domain" description="Solute-binding protein family 3/N-terminal" evidence="5">
    <location>
        <begin position="38"/>
        <end position="247"/>
    </location>
</feature>
<dbReference type="OrthoDB" id="7374754at2"/>
<dbReference type="Gene3D" id="3.40.190.10">
    <property type="entry name" value="Periplasmic binding protein-like II"/>
    <property type="match status" value="2"/>
</dbReference>
<accession>Q11K69</accession>
<comment type="subcellular location">
    <subcellularLocation>
        <location evidence="1">Periplasm</location>
    </subcellularLocation>
</comment>
<evidence type="ECO:0000313" key="6">
    <source>
        <dbReference type="EMBL" id="ABG62206.1"/>
    </source>
</evidence>
<dbReference type="SUPFAM" id="SSF53850">
    <property type="entry name" value="Periplasmic binding protein-like II"/>
    <property type="match status" value="1"/>
</dbReference>
<dbReference type="InterPro" id="IPR015168">
    <property type="entry name" value="SsuA/THI5"/>
</dbReference>
<dbReference type="InterPro" id="IPR001638">
    <property type="entry name" value="Solute-binding_3/MltF_N"/>
</dbReference>
<dbReference type="SMART" id="SM00062">
    <property type="entry name" value="PBPb"/>
    <property type="match status" value="1"/>
</dbReference>
<feature type="chain" id="PRO_5004180378" evidence="4">
    <location>
        <begin position="33"/>
        <end position="328"/>
    </location>
</feature>
<evidence type="ECO:0000259" key="5">
    <source>
        <dbReference type="SMART" id="SM00062"/>
    </source>
</evidence>
<dbReference type="PANTHER" id="PTHR30024:SF47">
    <property type="entry name" value="TAURINE-BINDING PERIPLASMIC PROTEIN"/>
    <property type="match status" value="1"/>
</dbReference>
<dbReference type="KEGG" id="mes:Meso_0806"/>
<sequence length="328" mass="35460" precursor="true">MPEAIEIRCLRAGLRSAAIAAVTLAMTTVAQAETTVRVGKVGTDFTFYPADFGMENGIFQKHGIELDIYEIGGAQIVQTMVTGNADIGLMGGTQLAYIANGVPISAVGALSNSPYGFVLIAPSASDVHSAADLKGGTISISRPKSLTEWVASNVAISQGWPVSDLSFVGVGGDAERVAATVTGEADAALVSIEVARPLVEKGDMRIVASFGELIPDFHNQIIFAANDFIEKQPEALRSFLTAWYETVQYMRDHRDEVVSAYAKDMQISEEDAAYVYDALMATDYMSLDGRFNETAIKLMDEMFVQYGQTEKPFPSDQYTNEQYLPNAM</sequence>
<evidence type="ECO:0000256" key="1">
    <source>
        <dbReference type="ARBA" id="ARBA00004418"/>
    </source>
</evidence>
<dbReference type="eggNOG" id="COG0715">
    <property type="taxonomic scope" value="Bacteria"/>
</dbReference>
<name>Q11K69_CHESB</name>
<dbReference type="GO" id="GO:0042597">
    <property type="term" value="C:periplasmic space"/>
    <property type="evidence" value="ECO:0007669"/>
    <property type="project" value="UniProtKB-SubCell"/>
</dbReference>
<dbReference type="PANTHER" id="PTHR30024">
    <property type="entry name" value="ALIPHATIC SULFONATES-BINDING PROTEIN-RELATED"/>
    <property type="match status" value="1"/>
</dbReference>
<evidence type="ECO:0000256" key="2">
    <source>
        <dbReference type="ARBA" id="ARBA00010742"/>
    </source>
</evidence>
<gene>
    <name evidence="6" type="ordered locus">Meso_0806</name>
</gene>
<reference evidence="6" key="1">
    <citation type="submission" date="2006-06" db="EMBL/GenBank/DDBJ databases">
        <title>Complete sequence of chromosome of Chelativorans sp. BNC1.</title>
        <authorList>
            <consortium name="US DOE Joint Genome Institute"/>
            <person name="Copeland A."/>
            <person name="Lucas S."/>
            <person name="Lapidus A."/>
            <person name="Barry K."/>
            <person name="Detter J.C."/>
            <person name="Glavina del Rio T."/>
            <person name="Hammon N."/>
            <person name="Israni S."/>
            <person name="Dalin E."/>
            <person name="Tice H."/>
            <person name="Pitluck S."/>
            <person name="Chertkov O."/>
            <person name="Brettin T."/>
            <person name="Bruce D."/>
            <person name="Han C."/>
            <person name="Tapia R."/>
            <person name="Gilna P."/>
            <person name="Schmutz J."/>
            <person name="Larimer F."/>
            <person name="Land M."/>
            <person name="Hauser L."/>
            <person name="Kyrpides N."/>
            <person name="Mikhailova N."/>
            <person name="Richardson P."/>
        </authorList>
    </citation>
    <scope>NUCLEOTIDE SEQUENCE</scope>
    <source>
        <strain evidence="6">BNC1</strain>
    </source>
</reference>
<keyword evidence="3 4" id="KW-0732">Signal</keyword>
<dbReference type="EMBL" id="CP000390">
    <property type="protein sequence ID" value="ABG62206.1"/>
    <property type="molecule type" value="Genomic_DNA"/>
</dbReference>